<gene>
    <name evidence="3" type="ORF">S03H2_24425</name>
</gene>
<dbReference type="Pfam" id="PF01965">
    <property type="entry name" value="DJ-1_PfpI"/>
    <property type="match status" value="1"/>
</dbReference>
<dbReference type="EMBL" id="BARU01013567">
    <property type="protein sequence ID" value="GAH38326.1"/>
    <property type="molecule type" value="Genomic_DNA"/>
</dbReference>
<name>X1EY29_9ZZZZ</name>
<organism evidence="3">
    <name type="scientific">marine sediment metagenome</name>
    <dbReference type="NCBI Taxonomy" id="412755"/>
    <lineage>
        <taxon>unclassified sequences</taxon>
        <taxon>metagenomes</taxon>
        <taxon>ecological metagenomes</taxon>
    </lineage>
</organism>
<dbReference type="SUPFAM" id="SSF52317">
    <property type="entry name" value="Class I glutamine amidotransferase-like"/>
    <property type="match status" value="1"/>
</dbReference>
<feature type="domain" description="DJ-1/PfpI" evidence="2">
    <location>
        <begin position="3"/>
        <end position="163"/>
    </location>
</feature>
<comment type="similarity">
    <text evidence="1">Belongs to the peptidase C56 family.</text>
</comment>
<comment type="caution">
    <text evidence="3">The sequence shown here is derived from an EMBL/GenBank/DDBJ whole genome shotgun (WGS) entry which is preliminary data.</text>
</comment>
<dbReference type="NCBIfam" id="TIGR01382">
    <property type="entry name" value="PfpI"/>
    <property type="match status" value="1"/>
</dbReference>
<dbReference type="PROSITE" id="PS51276">
    <property type="entry name" value="PEPTIDASE_C56_PFPI"/>
    <property type="match status" value="1"/>
</dbReference>
<dbReference type="Gene3D" id="3.40.50.880">
    <property type="match status" value="1"/>
</dbReference>
<reference evidence="3" key="1">
    <citation type="journal article" date="2014" name="Front. Microbiol.">
        <title>High frequency of phylogenetically diverse reductive dehalogenase-homologous genes in deep subseafloor sedimentary metagenomes.</title>
        <authorList>
            <person name="Kawai M."/>
            <person name="Futagami T."/>
            <person name="Toyoda A."/>
            <person name="Takaki Y."/>
            <person name="Nishi S."/>
            <person name="Hori S."/>
            <person name="Arai W."/>
            <person name="Tsubouchi T."/>
            <person name="Morono Y."/>
            <person name="Uchiyama I."/>
            <person name="Ito T."/>
            <person name="Fujiyama A."/>
            <person name="Inagaki F."/>
            <person name="Takami H."/>
        </authorList>
    </citation>
    <scope>NUCLEOTIDE SEQUENCE</scope>
    <source>
        <strain evidence="3">Expedition CK06-06</strain>
    </source>
</reference>
<dbReference type="PANTHER" id="PTHR42733">
    <property type="entry name" value="DJ-1 PROTEIN"/>
    <property type="match status" value="1"/>
</dbReference>
<dbReference type="AlphaFoldDB" id="X1EY29"/>
<dbReference type="InterPro" id="IPR006286">
    <property type="entry name" value="C56_PfpI-like"/>
</dbReference>
<evidence type="ECO:0000256" key="1">
    <source>
        <dbReference type="ARBA" id="ARBA00008542"/>
    </source>
</evidence>
<dbReference type="PANTHER" id="PTHR42733:SF2">
    <property type="entry name" value="DJ-1_THIJ_PFPI FAMILY PROTEIN"/>
    <property type="match status" value="1"/>
</dbReference>
<dbReference type="InterPro" id="IPR029062">
    <property type="entry name" value="Class_I_gatase-like"/>
</dbReference>
<dbReference type="CDD" id="cd03134">
    <property type="entry name" value="GATase1_PfpI_like"/>
    <property type="match status" value="1"/>
</dbReference>
<dbReference type="InterPro" id="IPR002818">
    <property type="entry name" value="DJ-1/PfpI"/>
</dbReference>
<evidence type="ECO:0000313" key="3">
    <source>
        <dbReference type="EMBL" id="GAH38326.1"/>
    </source>
</evidence>
<accession>X1EY29</accession>
<evidence type="ECO:0000259" key="2">
    <source>
        <dbReference type="Pfam" id="PF01965"/>
    </source>
</evidence>
<proteinExistence type="inferred from homology"/>
<protein>
    <recommendedName>
        <fullName evidence="2">DJ-1/PfpI domain-containing protein</fullName>
    </recommendedName>
</protein>
<sequence>MKGLIISADGAEDRELFYPYYRLKEEGIEVEVASFSRATITGKRNLEMEVDITLREVKVEDYDVLILPGGKAPGKLRQDKDVLRITQELFREGKPIAAICHGPQIPLSAGLLKGKKATCAPSVKEELVQAGVDYQDEEVVVDGNIITSRLPKDLPAFSRELMKKLK</sequence>